<keyword evidence="2" id="KW-1185">Reference proteome</keyword>
<proteinExistence type="predicted"/>
<dbReference type="OrthoDB" id="4541031at2"/>
<dbReference type="RefSeq" id="WP_074318259.1">
    <property type="nucleotide sequence ID" value="NZ_FSQT01000002.1"/>
</dbReference>
<name>A0A1N6B563_9ACTN</name>
<reference evidence="2" key="1">
    <citation type="submission" date="2016-12" db="EMBL/GenBank/DDBJ databases">
        <authorList>
            <person name="Varghese N."/>
            <person name="Submissions S."/>
        </authorList>
    </citation>
    <scope>NUCLEOTIDE SEQUENCE [LARGE SCALE GENOMIC DNA]</scope>
    <source>
        <strain evidence="2">DSM 45599</strain>
    </source>
</reference>
<dbReference type="Proteomes" id="UP000185124">
    <property type="component" value="Unassembled WGS sequence"/>
</dbReference>
<evidence type="ECO:0000313" key="1">
    <source>
        <dbReference type="EMBL" id="SIN41224.1"/>
    </source>
</evidence>
<gene>
    <name evidence="1" type="ORF">SAMN04489832_6685</name>
</gene>
<protein>
    <submittedName>
        <fullName evidence="1">Uncharacterized protein</fullName>
    </submittedName>
</protein>
<accession>A0A1N6B563</accession>
<sequence length="166" mass="18599">MTVQLTYTGHLFINFANQTFQWVHINRFGLPATDEPDVALLAALTGHDSFGDNYATGPGPGGDPERHGPYWRDQITPDCYDLIEAGIAERCLRSWAEQFAPVPGRVRPELQRAVYQPLHAADRVYQLRDLGPAAFHDWGGVHNDFHEFVLVDRTSRTLAQIVAADD</sequence>
<organism evidence="1 2">
    <name type="scientific">Micromonospora cremea</name>
    <dbReference type="NCBI Taxonomy" id="709881"/>
    <lineage>
        <taxon>Bacteria</taxon>
        <taxon>Bacillati</taxon>
        <taxon>Actinomycetota</taxon>
        <taxon>Actinomycetes</taxon>
        <taxon>Micromonosporales</taxon>
        <taxon>Micromonosporaceae</taxon>
        <taxon>Micromonospora</taxon>
    </lineage>
</organism>
<dbReference type="STRING" id="709881.SAMN04489832_6685"/>
<evidence type="ECO:0000313" key="2">
    <source>
        <dbReference type="Proteomes" id="UP000185124"/>
    </source>
</evidence>
<dbReference type="AlphaFoldDB" id="A0A1N6B563"/>
<dbReference type="EMBL" id="FSQT01000002">
    <property type="protein sequence ID" value="SIN41224.1"/>
    <property type="molecule type" value="Genomic_DNA"/>
</dbReference>